<protein>
    <submittedName>
        <fullName evidence="1">Uncharacterized protein</fullName>
    </submittedName>
</protein>
<evidence type="ECO:0000313" key="1">
    <source>
        <dbReference type="EMBL" id="KAK9135293.1"/>
    </source>
</evidence>
<dbReference type="AlphaFoldDB" id="A0AAP0P8Q7"/>
<dbReference type="EMBL" id="JBBNAF010000006">
    <property type="protein sequence ID" value="KAK9135293.1"/>
    <property type="molecule type" value="Genomic_DNA"/>
</dbReference>
<reference evidence="1 2" key="1">
    <citation type="submission" date="2024-01" db="EMBL/GenBank/DDBJ databases">
        <title>Genome assemblies of Stephania.</title>
        <authorList>
            <person name="Yang L."/>
        </authorList>
    </citation>
    <scope>NUCLEOTIDE SEQUENCE [LARGE SCALE GENOMIC DNA]</scope>
    <source>
        <strain evidence="1">YNDBR</strain>
        <tissue evidence="1">Leaf</tissue>
    </source>
</reference>
<name>A0AAP0P8Q7_9MAGN</name>
<evidence type="ECO:0000313" key="2">
    <source>
        <dbReference type="Proteomes" id="UP001420932"/>
    </source>
</evidence>
<proteinExistence type="predicted"/>
<accession>A0AAP0P8Q7</accession>
<gene>
    <name evidence="1" type="ORF">Syun_014623</name>
</gene>
<comment type="caution">
    <text evidence="1">The sequence shown here is derived from an EMBL/GenBank/DDBJ whole genome shotgun (WGS) entry which is preliminary data.</text>
</comment>
<dbReference type="Proteomes" id="UP001420932">
    <property type="component" value="Unassembled WGS sequence"/>
</dbReference>
<organism evidence="1 2">
    <name type="scientific">Stephania yunnanensis</name>
    <dbReference type="NCBI Taxonomy" id="152371"/>
    <lineage>
        <taxon>Eukaryota</taxon>
        <taxon>Viridiplantae</taxon>
        <taxon>Streptophyta</taxon>
        <taxon>Embryophyta</taxon>
        <taxon>Tracheophyta</taxon>
        <taxon>Spermatophyta</taxon>
        <taxon>Magnoliopsida</taxon>
        <taxon>Ranunculales</taxon>
        <taxon>Menispermaceae</taxon>
        <taxon>Menispermoideae</taxon>
        <taxon>Cissampelideae</taxon>
        <taxon>Stephania</taxon>
    </lineage>
</organism>
<keyword evidence="2" id="KW-1185">Reference proteome</keyword>
<sequence length="52" mass="5714">MSPMLRICLKGIANIKASNGLGKYLGVHLLEGQTKRQMCNGIVKRLCNKVIT</sequence>